<dbReference type="Proteomes" id="UP001596152">
    <property type="component" value="Unassembled WGS sequence"/>
</dbReference>
<dbReference type="NCBIfam" id="NF046025">
    <property type="entry name" value="HisPtaseChptCaul"/>
    <property type="match status" value="1"/>
</dbReference>
<evidence type="ECO:0000313" key="3">
    <source>
        <dbReference type="Proteomes" id="UP001596152"/>
    </source>
</evidence>
<keyword evidence="2" id="KW-0808">Transferase</keyword>
<dbReference type="Gene3D" id="3.30.565.10">
    <property type="entry name" value="Histidine kinase-like ATPase, C-terminal domain"/>
    <property type="match status" value="1"/>
</dbReference>
<proteinExistence type="predicted"/>
<organism evidence="2 3">
    <name type="scientific">Brevundimonas staleyi</name>
    <dbReference type="NCBI Taxonomy" id="74326"/>
    <lineage>
        <taxon>Bacteria</taxon>
        <taxon>Pseudomonadati</taxon>
        <taxon>Pseudomonadota</taxon>
        <taxon>Alphaproteobacteria</taxon>
        <taxon>Caulobacterales</taxon>
        <taxon>Caulobacteraceae</taxon>
        <taxon>Brevundimonas</taxon>
    </lineage>
</organism>
<dbReference type="EC" id="2.7.99.-" evidence="2"/>
<sequence>MTDAAFPAPSDLPVDGPELASLIAAKLCHDFISPSGAIMSGLDLLNDPTAQDMRDDALSLITDSAKKMVALVQFCRVAFGAATTAERFTAGELTALVDGVTAGGRATLAWDLGSGDFGKPQSRALVNLAYLIVAALPMGGAATVSVRHEGAQLVIEGLAEGARARLKPEAVTGLSGQRLTEGLAGQWIQPYWLWLTADQHGGTLSVEAVEGRVSMTVRMPS</sequence>
<reference evidence="3" key="1">
    <citation type="journal article" date="2019" name="Int. J. Syst. Evol. Microbiol.">
        <title>The Global Catalogue of Microorganisms (GCM) 10K type strain sequencing project: providing services to taxonomists for standard genome sequencing and annotation.</title>
        <authorList>
            <consortium name="The Broad Institute Genomics Platform"/>
            <consortium name="The Broad Institute Genome Sequencing Center for Infectious Disease"/>
            <person name="Wu L."/>
            <person name="Ma J."/>
        </authorList>
    </citation>
    <scope>NUCLEOTIDE SEQUENCE [LARGE SCALE GENOMIC DNA]</scope>
    <source>
        <strain evidence="3">JCM 12125</strain>
    </source>
</reference>
<protein>
    <submittedName>
        <fullName evidence="2">Histidine phosphotransferase ChpT</fullName>
        <ecNumber evidence="2">2.7.99.-</ecNumber>
    </submittedName>
</protein>
<comment type="caution">
    <text evidence="2">The sequence shown here is derived from an EMBL/GenBank/DDBJ whole genome shotgun (WGS) entry which is preliminary data.</text>
</comment>
<accession>A0ABW0FND4</accession>
<dbReference type="GO" id="GO:0016740">
    <property type="term" value="F:transferase activity"/>
    <property type="evidence" value="ECO:0007669"/>
    <property type="project" value="UniProtKB-KW"/>
</dbReference>
<keyword evidence="3" id="KW-1185">Reference proteome</keyword>
<dbReference type="InterPro" id="IPR018762">
    <property type="entry name" value="ChpT_C"/>
</dbReference>
<dbReference type="Gene3D" id="1.10.287.130">
    <property type="match status" value="1"/>
</dbReference>
<dbReference type="RefSeq" id="WP_374038600.1">
    <property type="nucleotide sequence ID" value="NZ_CP169082.1"/>
</dbReference>
<feature type="domain" description="Histidine phosphotransferase ChpT C-terminal" evidence="1">
    <location>
        <begin position="91"/>
        <end position="210"/>
    </location>
</feature>
<name>A0ABW0FND4_9CAUL</name>
<evidence type="ECO:0000313" key="2">
    <source>
        <dbReference type="EMBL" id="MFC5342678.1"/>
    </source>
</evidence>
<gene>
    <name evidence="2" type="primary">chpT</name>
    <name evidence="2" type="ORF">ACFPIE_02055</name>
</gene>
<dbReference type="Pfam" id="PF10090">
    <property type="entry name" value="HPTransfase"/>
    <property type="match status" value="1"/>
</dbReference>
<dbReference type="EMBL" id="JBHSLF010000002">
    <property type="protein sequence ID" value="MFC5342678.1"/>
    <property type="molecule type" value="Genomic_DNA"/>
</dbReference>
<evidence type="ECO:0000259" key="1">
    <source>
        <dbReference type="Pfam" id="PF10090"/>
    </source>
</evidence>
<dbReference type="InterPro" id="IPR036890">
    <property type="entry name" value="HATPase_C_sf"/>
</dbReference>